<sequence>MAASVGALKLISSPASLISASPCTSYLPFRVSVTHLGNPSSSFKGQHPGVLCMVKESVKEAKDGSVDADEVTQKYGLEVGLWKVFTSETDGDKDSKVKKTTQAKDLLTRYGGAYLATSITLSAISFSLCYFLISSGVDVASLLEKIGISTDATGERVGTLALAYAAHKAASPIRFPPTVALTPIVANWFGKASKEITAENIDQ</sequence>
<protein>
    <submittedName>
        <fullName evidence="1">Uncharacterized protein</fullName>
    </submittedName>
</protein>
<comment type="caution">
    <text evidence="1">The sequence shown here is derived from an EMBL/GenBank/DDBJ whole genome shotgun (WGS) entry which is preliminary data.</text>
</comment>
<evidence type="ECO:0000313" key="1">
    <source>
        <dbReference type="EMBL" id="KAJ7557817.1"/>
    </source>
</evidence>
<organism evidence="1 2">
    <name type="scientific">Diphasiastrum complanatum</name>
    <name type="common">Issler's clubmoss</name>
    <name type="synonym">Lycopodium complanatum</name>
    <dbReference type="NCBI Taxonomy" id="34168"/>
    <lineage>
        <taxon>Eukaryota</taxon>
        <taxon>Viridiplantae</taxon>
        <taxon>Streptophyta</taxon>
        <taxon>Embryophyta</taxon>
        <taxon>Tracheophyta</taxon>
        <taxon>Lycopodiopsida</taxon>
        <taxon>Lycopodiales</taxon>
        <taxon>Lycopodiaceae</taxon>
        <taxon>Lycopodioideae</taxon>
        <taxon>Diphasiastrum</taxon>
    </lineage>
</organism>
<dbReference type="Proteomes" id="UP001162992">
    <property type="component" value="Chromosome 4"/>
</dbReference>
<reference evidence="2" key="1">
    <citation type="journal article" date="2024" name="Proc. Natl. Acad. Sci. U.S.A.">
        <title>Extraordinary preservation of gene collinearity over three hundred million years revealed in homosporous lycophytes.</title>
        <authorList>
            <person name="Li C."/>
            <person name="Wickell D."/>
            <person name="Kuo L.Y."/>
            <person name="Chen X."/>
            <person name="Nie B."/>
            <person name="Liao X."/>
            <person name="Peng D."/>
            <person name="Ji J."/>
            <person name="Jenkins J."/>
            <person name="Williams M."/>
            <person name="Shu S."/>
            <person name="Plott C."/>
            <person name="Barry K."/>
            <person name="Rajasekar S."/>
            <person name="Grimwood J."/>
            <person name="Han X."/>
            <person name="Sun S."/>
            <person name="Hou Z."/>
            <person name="He W."/>
            <person name="Dai G."/>
            <person name="Sun C."/>
            <person name="Schmutz J."/>
            <person name="Leebens-Mack J.H."/>
            <person name="Li F.W."/>
            <person name="Wang L."/>
        </authorList>
    </citation>
    <scope>NUCLEOTIDE SEQUENCE [LARGE SCALE GENOMIC DNA]</scope>
    <source>
        <strain evidence="2">cv. PW_Plant_1</strain>
    </source>
</reference>
<evidence type="ECO:0000313" key="2">
    <source>
        <dbReference type="Proteomes" id="UP001162992"/>
    </source>
</evidence>
<gene>
    <name evidence="1" type="ORF">O6H91_04G011500</name>
</gene>
<proteinExistence type="predicted"/>
<name>A0ACC2DUA6_DIPCM</name>
<keyword evidence="2" id="KW-1185">Reference proteome</keyword>
<accession>A0ACC2DUA6</accession>
<dbReference type="EMBL" id="CM055095">
    <property type="protein sequence ID" value="KAJ7557817.1"/>
    <property type="molecule type" value="Genomic_DNA"/>
</dbReference>